<dbReference type="Pfam" id="PF16113">
    <property type="entry name" value="ECH_2"/>
    <property type="match status" value="1"/>
</dbReference>
<dbReference type="InterPro" id="IPR032259">
    <property type="entry name" value="HIBYL-CoA-H"/>
</dbReference>
<gene>
    <name evidence="5" type="ORF">ACFQ14_04290</name>
</gene>
<proteinExistence type="predicted"/>
<dbReference type="CDD" id="cd06558">
    <property type="entry name" value="crotonase-like"/>
    <property type="match status" value="1"/>
</dbReference>
<dbReference type="Gene3D" id="3.90.226.10">
    <property type="entry name" value="2-enoyl-CoA Hydratase, Chain A, domain 1"/>
    <property type="match status" value="1"/>
</dbReference>
<dbReference type="PANTHER" id="PTHR43176">
    <property type="entry name" value="3-HYDROXYISOBUTYRYL-COA HYDROLASE-RELATED"/>
    <property type="match status" value="1"/>
</dbReference>
<dbReference type="SUPFAM" id="SSF52096">
    <property type="entry name" value="ClpP/crotonase"/>
    <property type="match status" value="1"/>
</dbReference>
<dbReference type="InterPro" id="IPR045004">
    <property type="entry name" value="ECH_dom"/>
</dbReference>
<organism evidence="5 6">
    <name type="scientific">Pseudahrensia aquimaris</name>
    <dbReference type="NCBI Taxonomy" id="744461"/>
    <lineage>
        <taxon>Bacteria</taxon>
        <taxon>Pseudomonadati</taxon>
        <taxon>Pseudomonadota</taxon>
        <taxon>Alphaproteobacteria</taxon>
        <taxon>Hyphomicrobiales</taxon>
        <taxon>Ahrensiaceae</taxon>
        <taxon>Pseudahrensia</taxon>
    </lineage>
</organism>
<dbReference type="GO" id="GO:0016787">
    <property type="term" value="F:hydrolase activity"/>
    <property type="evidence" value="ECO:0007669"/>
    <property type="project" value="UniProtKB-KW"/>
</dbReference>
<keyword evidence="3 5" id="KW-0378">Hydrolase</keyword>
<dbReference type="RefSeq" id="WP_377211467.1">
    <property type="nucleotide sequence ID" value="NZ_JBHTJV010000003.1"/>
</dbReference>
<reference evidence="6" key="1">
    <citation type="journal article" date="2019" name="Int. J. Syst. Evol. Microbiol.">
        <title>The Global Catalogue of Microorganisms (GCM) 10K type strain sequencing project: providing services to taxonomists for standard genome sequencing and annotation.</title>
        <authorList>
            <consortium name="The Broad Institute Genomics Platform"/>
            <consortium name="The Broad Institute Genome Sequencing Center for Infectious Disease"/>
            <person name="Wu L."/>
            <person name="Ma J."/>
        </authorList>
    </citation>
    <scope>NUCLEOTIDE SEQUENCE [LARGE SCALE GENOMIC DNA]</scope>
    <source>
        <strain evidence="6">CCUG 60023</strain>
    </source>
</reference>
<feature type="domain" description="Enoyl-CoA hydratase/isomerase" evidence="4">
    <location>
        <begin position="18"/>
        <end position="342"/>
    </location>
</feature>
<dbReference type="PANTHER" id="PTHR43176:SF3">
    <property type="entry name" value="3-HYDROXYISOBUTYRYL-COA HYDROLASE, MITOCHONDRIAL"/>
    <property type="match status" value="1"/>
</dbReference>
<evidence type="ECO:0000256" key="2">
    <source>
        <dbReference type="ARBA" id="ARBA00011915"/>
    </source>
</evidence>
<keyword evidence="6" id="KW-1185">Reference proteome</keyword>
<evidence type="ECO:0000313" key="6">
    <source>
        <dbReference type="Proteomes" id="UP001597101"/>
    </source>
</evidence>
<comment type="catalytic activity">
    <reaction evidence="1">
        <text>3-hydroxy-2-methylpropanoyl-CoA + H2O = 3-hydroxy-2-methylpropanoate + CoA + H(+)</text>
        <dbReference type="Rhea" id="RHEA:20888"/>
        <dbReference type="ChEBI" id="CHEBI:11805"/>
        <dbReference type="ChEBI" id="CHEBI:15377"/>
        <dbReference type="ChEBI" id="CHEBI:15378"/>
        <dbReference type="ChEBI" id="CHEBI:57287"/>
        <dbReference type="ChEBI" id="CHEBI:57340"/>
        <dbReference type="EC" id="3.1.2.4"/>
    </reaction>
</comment>
<evidence type="ECO:0000256" key="3">
    <source>
        <dbReference type="ARBA" id="ARBA00022801"/>
    </source>
</evidence>
<evidence type="ECO:0000256" key="1">
    <source>
        <dbReference type="ARBA" id="ARBA00001709"/>
    </source>
</evidence>
<comment type="caution">
    <text evidence="5">The sequence shown here is derived from an EMBL/GenBank/DDBJ whole genome shotgun (WGS) entry which is preliminary data.</text>
</comment>
<dbReference type="Proteomes" id="UP001597101">
    <property type="component" value="Unassembled WGS sequence"/>
</dbReference>
<accession>A0ABW3FB17</accession>
<name>A0ABW3FB17_9HYPH</name>
<dbReference type="InterPro" id="IPR029045">
    <property type="entry name" value="ClpP/crotonase-like_dom_sf"/>
</dbReference>
<dbReference type="EC" id="3.1.2.4" evidence="2"/>
<sequence length="352" mass="38247">MPSDAPSDIHFEKRGRAGVITLDRQGALNAVTDQMLRGIDDHLTAWENDEGVERVIIKAVAGKAFSAGGDIRHLYDRGMAGDYDFDFFAREYVLNARIAAYPKPYIALINGIAMGGGVGVSFHGSHVIAGDRISFAMPEVGIGFFPDVGGSYLLSRLPGHMGLYLGLTGQRIKQGDCVATGLATHACGTTMLDQLETDLCEQADLDEVLGALGNPSIPLDVLGKGSLIDITFSAGSVEEILLRLESMQHDESSHGRWAEKTLETLLEKSPTSLEIAFRQIKAGKDLSMTECMKMEYRILKRILPGKDFYEGIRAAIIDKDANPTWTPPTLDAVDAKTIDQYFAPLGDEELPL</sequence>
<protein>
    <recommendedName>
        <fullName evidence="2">3-hydroxyisobutyryl-CoA hydrolase</fullName>
        <ecNumber evidence="2">3.1.2.4</ecNumber>
    </recommendedName>
</protein>
<dbReference type="EMBL" id="JBHTJV010000003">
    <property type="protein sequence ID" value="MFD0915616.1"/>
    <property type="molecule type" value="Genomic_DNA"/>
</dbReference>
<evidence type="ECO:0000313" key="5">
    <source>
        <dbReference type="EMBL" id="MFD0915616.1"/>
    </source>
</evidence>
<dbReference type="NCBIfam" id="NF004127">
    <property type="entry name" value="PRK05617.1"/>
    <property type="match status" value="1"/>
</dbReference>
<evidence type="ECO:0000259" key="4">
    <source>
        <dbReference type="Pfam" id="PF16113"/>
    </source>
</evidence>